<keyword evidence="1" id="KW-1133">Transmembrane helix</keyword>
<protein>
    <submittedName>
        <fullName evidence="2">Uncharacterized protein</fullName>
    </submittedName>
</protein>
<dbReference type="EMBL" id="OD567160">
    <property type="protein sequence ID" value="CAD7445235.1"/>
    <property type="molecule type" value="Genomic_DNA"/>
</dbReference>
<keyword evidence="1" id="KW-0812">Transmembrane</keyword>
<sequence length="90" mass="9981">MMPLGFPFTLRELKNVAVLRARVVNSNIVCTSNALGIAFPALIELCLFWPDKFGCCRWILFKDILIILCGIFGLVIGTYTSLLGIITSML</sequence>
<name>A0A7R9F3N3_9NEOP</name>
<evidence type="ECO:0000313" key="2">
    <source>
        <dbReference type="EMBL" id="CAD7445235.1"/>
    </source>
</evidence>
<accession>A0A7R9F3N3</accession>
<evidence type="ECO:0000256" key="1">
    <source>
        <dbReference type="SAM" id="Phobius"/>
    </source>
</evidence>
<organism evidence="2">
    <name type="scientific">Timema bartmani</name>
    <dbReference type="NCBI Taxonomy" id="61472"/>
    <lineage>
        <taxon>Eukaryota</taxon>
        <taxon>Metazoa</taxon>
        <taxon>Ecdysozoa</taxon>
        <taxon>Arthropoda</taxon>
        <taxon>Hexapoda</taxon>
        <taxon>Insecta</taxon>
        <taxon>Pterygota</taxon>
        <taxon>Neoptera</taxon>
        <taxon>Polyneoptera</taxon>
        <taxon>Phasmatodea</taxon>
        <taxon>Timematodea</taxon>
        <taxon>Timematoidea</taxon>
        <taxon>Timematidae</taxon>
        <taxon>Timema</taxon>
    </lineage>
</organism>
<feature type="transmembrane region" description="Helical" evidence="1">
    <location>
        <begin position="23"/>
        <end position="43"/>
    </location>
</feature>
<reference evidence="2" key="1">
    <citation type="submission" date="2020-11" db="EMBL/GenBank/DDBJ databases">
        <authorList>
            <person name="Tran Van P."/>
        </authorList>
    </citation>
    <scope>NUCLEOTIDE SEQUENCE</scope>
</reference>
<dbReference type="AlphaFoldDB" id="A0A7R9F3N3"/>
<keyword evidence="1" id="KW-0472">Membrane</keyword>
<feature type="transmembrane region" description="Helical" evidence="1">
    <location>
        <begin position="64"/>
        <end position="86"/>
    </location>
</feature>
<proteinExistence type="predicted"/>
<gene>
    <name evidence="2" type="ORF">TBIB3V08_LOCUS7592</name>
</gene>